<evidence type="ECO:0000259" key="6">
    <source>
        <dbReference type="PROSITE" id="PS51900"/>
    </source>
</evidence>
<keyword evidence="1" id="KW-0229">DNA integration</keyword>
<dbReference type="InterPro" id="IPR011010">
    <property type="entry name" value="DNA_brk_join_enz"/>
</dbReference>
<organism evidence="7 8">
    <name type="scientific">Legionella sainthelensi</name>
    <dbReference type="NCBI Taxonomy" id="28087"/>
    <lineage>
        <taxon>Bacteria</taxon>
        <taxon>Pseudomonadati</taxon>
        <taxon>Pseudomonadota</taxon>
        <taxon>Gammaproteobacteria</taxon>
        <taxon>Legionellales</taxon>
        <taxon>Legionellaceae</taxon>
        <taxon>Legionella</taxon>
    </lineage>
</organism>
<evidence type="ECO:0000256" key="3">
    <source>
        <dbReference type="ARBA" id="ARBA00023172"/>
    </source>
</evidence>
<keyword evidence="3" id="KW-0233">DNA recombination</keyword>
<dbReference type="AlphaFoldDB" id="A0A2H5FRS0"/>
<evidence type="ECO:0000256" key="2">
    <source>
        <dbReference type="ARBA" id="ARBA00023125"/>
    </source>
</evidence>
<dbReference type="Proteomes" id="UP000234343">
    <property type="component" value="Plasmid pLA01-117_113k"/>
</dbReference>
<dbReference type="InterPro" id="IPR010998">
    <property type="entry name" value="Integrase_recombinase_N"/>
</dbReference>
<evidence type="ECO:0000259" key="5">
    <source>
        <dbReference type="PROSITE" id="PS51898"/>
    </source>
</evidence>
<dbReference type="GO" id="GO:0003677">
    <property type="term" value="F:DNA binding"/>
    <property type="evidence" value="ECO:0007669"/>
    <property type="project" value="UniProtKB-UniRule"/>
</dbReference>
<dbReference type="GO" id="GO:0015074">
    <property type="term" value="P:DNA integration"/>
    <property type="evidence" value="ECO:0007669"/>
    <property type="project" value="UniProtKB-KW"/>
</dbReference>
<dbReference type="Gene3D" id="1.10.443.10">
    <property type="entry name" value="Intergrase catalytic core"/>
    <property type="match status" value="1"/>
</dbReference>
<dbReference type="PROSITE" id="PS51898">
    <property type="entry name" value="TYR_RECOMBINASE"/>
    <property type="match status" value="1"/>
</dbReference>
<dbReference type="RefSeq" id="WP_101901917.1">
    <property type="nucleotide sequence ID" value="NZ_CP025493.2"/>
</dbReference>
<dbReference type="GO" id="GO:0006310">
    <property type="term" value="P:DNA recombination"/>
    <property type="evidence" value="ECO:0007669"/>
    <property type="project" value="UniProtKB-KW"/>
</dbReference>
<gene>
    <name evidence="7" type="ORF">CAB17_20120</name>
</gene>
<dbReference type="Pfam" id="PF13102">
    <property type="entry name" value="Phage_int_SAM_5"/>
    <property type="match status" value="1"/>
</dbReference>
<keyword evidence="8" id="KW-1185">Reference proteome</keyword>
<geneLocation type="plasmid" evidence="8">
    <name>pLA01-117_113k</name>
</geneLocation>
<evidence type="ECO:0000313" key="7">
    <source>
        <dbReference type="EMBL" id="AUH74251.1"/>
    </source>
</evidence>
<dbReference type="PROSITE" id="PS51900">
    <property type="entry name" value="CB"/>
    <property type="match status" value="1"/>
</dbReference>
<dbReference type="SUPFAM" id="SSF56349">
    <property type="entry name" value="DNA breaking-rejoining enzymes"/>
    <property type="match status" value="1"/>
</dbReference>
<dbReference type="EMBL" id="CP025493">
    <property type="protein sequence ID" value="AUH74251.1"/>
    <property type="molecule type" value="Genomic_DNA"/>
</dbReference>
<feature type="domain" description="Tyr recombinase" evidence="5">
    <location>
        <begin position="158"/>
        <end position="348"/>
    </location>
</feature>
<feature type="domain" description="Core-binding (CB)" evidence="6">
    <location>
        <begin position="49"/>
        <end position="134"/>
    </location>
</feature>
<name>A0A2H5FRS0_9GAMM</name>
<keyword evidence="7" id="KW-0614">Plasmid</keyword>
<dbReference type="KEGG" id="lsh:CAB17_20120"/>
<evidence type="ECO:0000313" key="8">
    <source>
        <dbReference type="Proteomes" id="UP000234343"/>
    </source>
</evidence>
<sequence>MKAHSIHQHQHDITEKLLIKDVWLASDLGLNPDGVHAIYYLSFSKINTSWLKNAAKKFVRLQAATRSFATCRGYIRSFSHFDSFLQTFNTPISANKVNRELIVNFIQYLTKQGLSPATRSITLINLRTFHQMVLLESWLNWPTKPIIFTRDFPKDSAIIPKHINKEVITQLKKHLHCLPKWVQNFITILMETGRRISEVCSLNYDCLEQDTDGDWFLRVNEKKLNRIRLIPISKSCLDAVKAQQIYLMRSIGKSPLLFPATKASKSATITAPHINRTLNKLAIEKNIIDSNGVVWRFSSHQFRHTIGTQMINSGVPQVMVQHYLGHESPEMTARYAHIHNETMKAAFVDYQEKLINAQGRIEASDAQINARWLKKNIMSQTLPNGLCSLPLTQQKCPHANACLTCTHFRTSKRHLPQHKAQLEETCKVIENAKQNGWQRIIEMNTSVVTNLQSIITTLEQETNEE</sequence>
<reference evidence="7 8" key="1">
    <citation type="submission" date="2017-12" db="EMBL/GenBank/DDBJ databases">
        <title>Legionella sainthelensi LA01-117, whole genome sequence of a clinical isolate from New Zealand.</title>
        <authorList>
            <person name="Cree S.L."/>
            <person name="Slow S."/>
            <person name="Kennedy M.A."/>
            <person name="Murdoch D.R."/>
            <person name="Biggs P.J."/>
            <person name="Anderson T."/>
        </authorList>
    </citation>
    <scope>NUCLEOTIDE SEQUENCE [LARGE SCALE GENOMIC DNA]</scope>
    <source>
        <strain evidence="7 8">LA01-117</strain>
        <plasmid evidence="8">pLA01-117_113k</plasmid>
    </source>
</reference>
<dbReference type="PANTHER" id="PTHR30349">
    <property type="entry name" value="PHAGE INTEGRASE-RELATED"/>
    <property type="match status" value="1"/>
</dbReference>
<dbReference type="InterPro" id="IPR025269">
    <property type="entry name" value="SAM-like_dom"/>
</dbReference>
<dbReference type="InterPro" id="IPR044068">
    <property type="entry name" value="CB"/>
</dbReference>
<dbReference type="InterPro" id="IPR013762">
    <property type="entry name" value="Integrase-like_cat_sf"/>
</dbReference>
<dbReference type="InterPro" id="IPR002104">
    <property type="entry name" value="Integrase_catalytic"/>
</dbReference>
<dbReference type="InterPro" id="IPR050090">
    <property type="entry name" value="Tyrosine_recombinase_XerCD"/>
</dbReference>
<protein>
    <submittedName>
        <fullName evidence="7">Transposase</fullName>
    </submittedName>
</protein>
<dbReference type="Gene3D" id="1.10.150.130">
    <property type="match status" value="1"/>
</dbReference>
<proteinExistence type="predicted"/>
<evidence type="ECO:0000256" key="4">
    <source>
        <dbReference type="PROSITE-ProRule" id="PRU01248"/>
    </source>
</evidence>
<dbReference type="Pfam" id="PF00589">
    <property type="entry name" value="Phage_integrase"/>
    <property type="match status" value="1"/>
</dbReference>
<keyword evidence="2 4" id="KW-0238">DNA-binding</keyword>
<evidence type="ECO:0000256" key="1">
    <source>
        <dbReference type="ARBA" id="ARBA00022908"/>
    </source>
</evidence>
<accession>A0A2H5FRS0</accession>